<feature type="region of interest" description="Disordered" evidence="1">
    <location>
        <begin position="186"/>
        <end position="206"/>
    </location>
</feature>
<sequence>EVSSGEKRNDVDLDNNGHPTLQIAQSPPTKTSIKVSSGKKKKGVELLSDIRDLSHRINFDGHGGDLDNNCHPALQVSQSPFTKTGIEVSSGKKRKGVELLSDIRALSHRINSDGHGVDLDNNWHPTLQVAQSPLTKTGIEVSSGKKRKGVQLLLSNGDNIEKTGRIDRSQEVHKSGDGDLQFVLEQTSMRSEREKFGDQKWNDLDH</sequence>
<name>A0A392PW82_9FABA</name>
<dbReference type="Proteomes" id="UP000265520">
    <property type="component" value="Unassembled WGS sequence"/>
</dbReference>
<feature type="non-terminal residue" evidence="2">
    <location>
        <position position="206"/>
    </location>
</feature>
<accession>A0A392PW82</accession>
<reference evidence="2 3" key="1">
    <citation type="journal article" date="2018" name="Front. Plant Sci.">
        <title>Red Clover (Trifolium pratense) and Zigzag Clover (T. medium) - A Picture of Genomic Similarities and Differences.</title>
        <authorList>
            <person name="Dluhosova J."/>
            <person name="Istvanek J."/>
            <person name="Nedelnik J."/>
            <person name="Repkova J."/>
        </authorList>
    </citation>
    <scope>NUCLEOTIDE SEQUENCE [LARGE SCALE GENOMIC DNA]</scope>
    <source>
        <strain evidence="3">cv. 10/8</strain>
        <tissue evidence="2">Leaf</tissue>
    </source>
</reference>
<feature type="non-terminal residue" evidence="2">
    <location>
        <position position="1"/>
    </location>
</feature>
<dbReference type="AlphaFoldDB" id="A0A392PW82"/>
<comment type="caution">
    <text evidence="2">The sequence shown here is derived from an EMBL/GenBank/DDBJ whole genome shotgun (WGS) entry which is preliminary data.</text>
</comment>
<proteinExistence type="predicted"/>
<organism evidence="2 3">
    <name type="scientific">Trifolium medium</name>
    <dbReference type="NCBI Taxonomy" id="97028"/>
    <lineage>
        <taxon>Eukaryota</taxon>
        <taxon>Viridiplantae</taxon>
        <taxon>Streptophyta</taxon>
        <taxon>Embryophyta</taxon>
        <taxon>Tracheophyta</taxon>
        <taxon>Spermatophyta</taxon>
        <taxon>Magnoliopsida</taxon>
        <taxon>eudicotyledons</taxon>
        <taxon>Gunneridae</taxon>
        <taxon>Pentapetalae</taxon>
        <taxon>rosids</taxon>
        <taxon>fabids</taxon>
        <taxon>Fabales</taxon>
        <taxon>Fabaceae</taxon>
        <taxon>Papilionoideae</taxon>
        <taxon>50 kb inversion clade</taxon>
        <taxon>NPAAA clade</taxon>
        <taxon>Hologalegina</taxon>
        <taxon>IRL clade</taxon>
        <taxon>Trifolieae</taxon>
        <taxon>Trifolium</taxon>
    </lineage>
</organism>
<evidence type="ECO:0000256" key="1">
    <source>
        <dbReference type="SAM" id="MobiDB-lite"/>
    </source>
</evidence>
<evidence type="ECO:0000313" key="3">
    <source>
        <dbReference type="Proteomes" id="UP000265520"/>
    </source>
</evidence>
<dbReference type="EMBL" id="LXQA010100572">
    <property type="protein sequence ID" value="MCI16373.1"/>
    <property type="molecule type" value="Genomic_DNA"/>
</dbReference>
<feature type="region of interest" description="Disordered" evidence="1">
    <location>
        <begin position="1"/>
        <end position="40"/>
    </location>
</feature>
<feature type="compositionally biased region" description="Basic and acidic residues" evidence="1">
    <location>
        <begin position="190"/>
        <end position="206"/>
    </location>
</feature>
<feature type="compositionally biased region" description="Polar residues" evidence="1">
    <location>
        <begin position="17"/>
        <end position="33"/>
    </location>
</feature>
<evidence type="ECO:0000313" key="2">
    <source>
        <dbReference type="EMBL" id="MCI16373.1"/>
    </source>
</evidence>
<feature type="compositionally biased region" description="Basic and acidic residues" evidence="1">
    <location>
        <begin position="1"/>
        <end position="11"/>
    </location>
</feature>
<keyword evidence="3" id="KW-1185">Reference proteome</keyword>
<protein>
    <submittedName>
        <fullName evidence="2">Uncharacterized protein</fullName>
    </submittedName>
</protein>